<dbReference type="GO" id="GO:0008049">
    <property type="term" value="P:male courtship behavior"/>
    <property type="evidence" value="ECO:0007669"/>
    <property type="project" value="TreeGrafter"/>
</dbReference>
<reference evidence="9" key="2">
    <citation type="submission" date="2023-05" db="EMBL/GenBank/DDBJ databases">
        <authorList>
            <person name="Fouks B."/>
        </authorList>
    </citation>
    <scope>NUCLEOTIDE SEQUENCE</scope>
    <source>
        <strain evidence="9">Stay&amp;Tobe</strain>
        <tissue evidence="9">Testes</tissue>
    </source>
</reference>
<evidence type="ECO:0000256" key="4">
    <source>
        <dbReference type="ARBA" id="ARBA00022989"/>
    </source>
</evidence>
<comment type="caution">
    <text evidence="9">The sequence shown here is derived from an EMBL/GenBank/DDBJ whole genome shotgun (WGS) entry which is preliminary data.</text>
</comment>
<evidence type="ECO:0000256" key="6">
    <source>
        <dbReference type="ARBA" id="ARBA00023170"/>
    </source>
</evidence>
<gene>
    <name evidence="9" type="ORF">L9F63_025568</name>
</gene>
<evidence type="ECO:0000256" key="8">
    <source>
        <dbReference type="RuleBase" id="RU363108"/>
    </source>
</evidence>
<evidence type="ECO:0000256" key="1">
    <source>
        <dbReference type="ARBA" id="ARBA00004651"/>
    </source>
</evidence>
<accession>A0AAD7Z9Q7</accession>
<feature type="transmembrane region" description="Helical" evidence="8">
    <location>
        <begin position="137"/>
        <end position="158"/>
    </location>
</feature>
<reference evidence="9" key="1">
    <citation type="journal article" date="2023" name="IScience">
        <title>Live-bearing cockroach genome reveals convergent evolutionary mechanisms linked to viviparity in insects and beyond.</title>
        <authorList>
            <person name="Fouks B."/>
            <person name="Harrison M.C."/>
            <person name="Mikhailova A.A."/>
            <person name="Marchal E."/>
            <person name="English S."/>
            <person name="Carruthers M."/>
            <person name="Jennings E.C."/>
            <person name="Chiamaka E.L."/>
            <person name="Frigard R.A."/>
            <person name="Pippel M."/>
            <person name="Attardo G.M."/>
            <person name="Benoit J.B."/>
            <person name="Bornberg-Bauer E."/>
            <person name="Tobe S.S."/>
        </authorList>
    </citation>
    <scope>NUCLEOTIDE SEQUENCE</scope>
    <source>
        <strain evidence="9">Stay&amp;Tobe</strain>
    </source>
</reference>
<comment type="function">
    <text evidence="8">Gustatory receptor which mediates acceptance or avoidance behavior, depending on its substrates.</text>
</comment>
<evidence type="ECO:0000313" key="10">
    <source>
        <dbReference type="Proteomes" id="UP001233999"/>
    </source>
</evidence>
<protein>
    <recommendedName>
        <fullName evidence="8">Gustatory receptor</fullName>
    </recommendedName>
</protein>
<dbReference type="InterPro" id="IPR013604">
    <property type="entry name" value="7TM_chemorcpt"/>
</dbReference>
<dbReference type="GO" id="GO:0043025">
    <property type="term" value="C:neuronal cell body"/>
    <property type="evidence" value="ECO:0007669"/>
    <property type="project" value="TreeGrafter"/>
</dbReference>
<keyword evidence="10" id="KW-1185">Reference proteome</keyword>
<feature type="non-terminal residue" evidence="9">
    <location>
        <position position="401"/>
    </location>
</feature>
<organism evidence="9 10">
    <name type="scientific">Diploptera punctata</name>
    <name type="common">Pacific beetle cockroach</name>
    <dbReference type="NCBI Taxonomy" id="6984"/>
    <lineage>
        <taxon>Eukaryota</taxon>
        <taxon>Metazoa</taxon>
        <taxon>Ecdysozoa</taxon>
        <taxon>Arthropoda</taxon>
        <taxon>Hexapoda</taxon>
        <taxon>Insecta</taxon>
        <taxon>Pterygota</taxon>
        <taxon>Neoptera</taxon>
        <taxon>Polyneoptera</taxon>
        <taxon>Dictyoptera</taxon>
        <taxon>Blattodea</taxon>
        <taxon>Blaberoidea</taxon>
        <taxon>Blaberidae</taxon>
        <taxon>Diplopterinae</taxon>
        <taxon>Diploptera</taxon>
    </lineage>
</organism>
<keyword evidence="2 8" id="KW-1003">Cell membrane</keyword>
<feature type="transmembrane region" description="Helical" evidence="8">
    <location>
        <begin position="263"/>
        <end position="288"/>
    </location>
</feature>
<feature type="transmembrane region" description="Helical" evidence="8">
    <location>
        <begin position="39"/>
        <end position="60"/>
    </location>
</feature>
<keyword evidence="5 8" id="KW-0472">Membrane</keyword>
<evidence type="ECO:0000256" key="5">
    <source>
        <dbReference type="ARBA" id="ARBA00023136"/>
    </source>
</evidence>
<dbReference type="GO" id="GO:0030424">
    <property type="term" value="C:axon"/>
    <property type="evidence" value="ECO:0007669"/>
    <property type="project" value="TreeGrafter"/>
</dbReference>
<dbReference type="PANTHER" id="PTHR21143">
    <property type="entry name" value="INVERTEBRATE GUSTATORY RECEPTOR"/>
    <property type="match status" value="1"/>
</dbReference>
<dbReference type="AlphaFoldDB" id="A0AAD7Z9Q7"/>
<feature type="transmembrane region" description="Helical" evidence="8">
    <location>
        <begin position="170"/>
        <end position="194"/>
    </location>
</feature>
<dbReference type="Proteomes" id="UP001233999">
    <property type="component" value="Unassembled WGS sequence"/>
</dbReference>
<comment type="similarity">
    <text evidence="8">Belongs to the insect chemoreceptor superfamily. Gustatory receptor (GR) family.</text>
</comment>
<dbReference type="EMBL" id="JASPKZ010009732">
    <property type="protein sequence ID" value="KAJ9576534.1"/>
    <property type="molecule type" value="Genomic_DNA"/>
</dbReference>
<dbReference type="PANTHER" id="PTHR21143:SF104">
    <property type="entry name" value="GUSTATORY RECEPTOR 8A-RELATED"/>
    <property type="match status" value="1"/>
</dbReference>
<dbReference type="Pfam" id="PF08395">
    <property type="entry name" value="7tm_7"/>
    <property type="match status" value="1"/>
</dbReference>
<keyword evidence="7 8" id="KW-0807">Transducer</keyword>
<evidence type="ECO:0000313" key="9">
    <source>
        <dbReference type="EMBL" id="KAJ9576534.1"/>
    </source>
</evidence>
<comment type="subcellular location">
    <subcellularLocation>
        <location evidence="1 8">Cell membrane</location>
        <topology evidence="1 8">Multi-pass membrane protein</topology>
    </subcellularLocation>
</comment>
<sequence length="401" mass="47205">MSETVGDKLYTGIKPLYNISKLFGLAPFSINSKKIVTKFIDYFIFGFWLIFNISGFYIYLPDAIYVLIFVSFDKIVILWIFQCILMFSKGILFLILNITSRRKVLPKMLMTLFNLDLELFYNSTFRTKQLVKKQIKLSILLCLIFLSMATVSYVTTFYPIDITKFSKVQVFYLFINRLNSSIIILQFISFVTILKERCKHVNQVLFLELITKDRCNSVSSSLLWYKCKIEDINNCLINRSCSNVQHFREIYIKMWDIFNSIKCYYQIHIVLEVLTDFGDCVLVAYYAMSVLERTEEYEKLVLHSAACIVIYYPVMFLFCFFWMAKLCSDIEEQVKLSVIIVQKFMLVSNIEHSTLTELERFSFQLNNIKMEFNICGIFTMNLRFLSSFLGVALTYLVILHQ</sequence>
<dbReference type="GO" id="GO:0007635">
    <property type="term" value="P:chemosensory behavior"/>
    <property type="evidence" value="ECO:0007669"/>
    <property type="project" value="TreeGrafter"/>
</dbReference>
<dbReference type="GO" id="GO:0007165">
    <property type="term" value="P:signal transduction"/>
    <property type="evidence" value="ECO:0007669"/>
    <property type="project" value="UniProtKB-KW"/>
</dbReference>
<evidence type="ECO:0000256" key="3">
    <source>
        <dbReference type="ARBA" id="ARBA00022692"/>
    </source>
</evidence>
<proteinExistence type="inferred from homology"/>
<dbReference type="GO" id="GO:0005886">
    <property type="term" value="C:plasma membrane"/>
    <property type="evidence" value="ECO:0007669"/>
    <property type="project" value="UniProtKB-SubCell"/>
</dbReference>
<dbReference type="GO" id="GO:0050909">
    <property type="term" value="P:sensory perception of taste"/>
    <property type="evidence" value="ECO:0007669"/>
    <property type="project" value="InterPro"/>
</dbReference>
<evidence type="ECO:0000256" key="2">
    <source>
        <dbReference type="ARBA" id="ARBA00022475"/>
    </source>
</evidence>
<name>A0AAD7Z9Q7_DIPPU</name>
<keyword evidence="3 8" id="KW-0812">Transmembrane</keyword>
<keyword evidence="6 8" id="KW-0675">Receptor</keyword>
<dbReference type="GO" id="GO:0030425">
    <property type="term" value="C:dendrite"/>
    <property type="evidence" value="ECO:0007669"/>
    <property type="project" value="TreeGrafter"/>
</dbReference>
<feature type="transmembrane region" description="Helical" evidence="8">
    <location>
        <begin position="75"/>
        <end position="98"/>
    </location>
</feature>
<keyword evidence="4 8" id="KW-1133">Transmembrane helix</keyword>
<feature type="transmembrane region" description="Helical" evidence="8">
    <location>
        <begin position="300"/>
        <end position="323"/>
    </location>
</feature>
<evidence type="ECO:0000256" key="7">
    <source>
        <dbReference type="ARBA" id="ARBA00023224"/>
    </source>
</evidence>
<feature type="transmembrane region" description="Helical" evidence="8">
    <location>
        <begin position="372"/>
        <end position="398"/>
    </location>
</feature>